<feature type="region of interest" description="Disordered" evidence="1">
    <location>
        <begin position="485"/>
        <end position="512"/>
    </location>
</feature>
<evidence type="ECO:0000256" key="1">
    <source>
        <dbReference type="SAM" id="MobiDB-lite"/>
    </source>
</evidence>
<sequence length="851" mass="93292">MADDSLYDALRRGGYEASLITTYNVYFPFYEEVVLRRLRASQCRHNVVLADARQCGASLSDTFAAPRRAGSDYTLVPMRSEAAFHPKVWLLVGKSRGLICLGSHNLTIAGFGYNREMTNWIEFDPRRDEAAVATARTVWGFIKTWLNDQQAFLPAPALEAVTSMKNHAPWLEGVSNVVADPTPLAQGTSTAPLFDQLIVHAPKSVKSIIVIGAFFDTKLQLLKALAKRWPEVRPMCGIEPATVSLPGKQLAKRQFDFRNASTLADRSGYLHAKAIFFEGRNGDHLLVSGSANPSAPAWLGGNEEAVLLRKGASARKAAEELGLLAIRECQPIAADQWASISESVAEQVAEEATRAAIVACETEIGFAAPLAAFPTIPKRCAAKVGESEPIELPIQLNKEDGMLVIPADRELRPGCTRLLFALAGGAVVEAIVHHTAMIEDLARSTQQAQFRAALQELGAESGDIAKLVSAVEKVIFDDASGAASEISDRSRRSSNQSAAQNEANLKPETLAVGMHETKKAKRHRRLLTGTDLGHLLDVLIHRLGVGLSRLDANVDSQGRTEEDRIGKDDDMEIPRNRVDDVKIASICQRKLRRLISRMKVQMDQQADPGPTVLVQLVAVLAITRELRKIEKHERWRRVHARLVDPADQRRLLDHVMVSFFGRGRDLYSRVVATLGTETFDEIARLKGLLIWLAWDCGVALDERFGISEHREAVEERIRNKAVLLELVQILSGDDISLEEARTSILSVANPGVHQAAAKWLVTCESWGRVVDEVLTRIRGDRIPPVQPSQIGSLAFATALARPRLRIVSSVSSGAVALFDFEQEIQYRPDRVSSVGLLSPEGLSAASPPSSS</sequence>
<dbReference type="Gene3D" id="3.30.870.10">
    <property type="entry name" value="Endonuclease Chain A"/>
    <property type="match status" value="2"/>
</dbReference>
<evidence type="ECO:0008006" key="4">
    <source>
        <dbReference type="Google" id="ProtNLM"/>
    </source>
</evidence>
<protein>
    <recommendedName>
        <fullName evidence="4">Phospholipase D-like domain-containing protein</fullName>
    </recommendedName>
</protein>
<organism evidence="2 3">
    <name type="scientific">Steroidobacter agaridevorans</name>
    <dbReference type="NCBI Taxonomy" id="2695856"/>
    <lineage>
        <taxon>Bacteria</taxon>
        <taxon>Pseudomonadati</taxon>
        <taxon>Pseudomonadota</taxon>
        <taxon>Gammaproteobacteria</taxon>
        <taxon>Steroidobacterales</taxon>
        <taxon>Steroidobacteraceae</taxon>
        <taxon>Steroidobacter</taxon>
    </lineage>
</organism>
<proteinExistence type="predicted"/>
<dbReference type="RefSeq" id="WP_161811699.1">
    <property type="nucleotide sequence ID" value="NZ_BLJN01000002.1"/>
</dbReference>
<reference evidence="3" key="1">
    <citation type="submission" date="2020-01" db="EMBL/GenBank/DDBJ databases">
        <title>'Steroidobacter agaridevorans' sp. nov., agar-degrading bacteria isolated from rhizosphere soils.</title>
        <authorList>
            <person name="Ikenaga M."/>
            <person name="Kataoka M."/>
            <person name="Murouchi A."/>
            <person name="Katsuragi S."/>
            <person name="Sakai M."/>
        </authorList>
    </citation>
    <scope>NUCLEOTIDE SEQUENCE [LARGE SCALE GENOMIC DNA]</scope>
    <source>
        <strain evidence="3">YU21-B</strain>
    </source>
</reference>
<keyword evidence="3" id="KW-1185">Reference proteome</keyword>
<accession>A0A829Y9F6</accession>
<evidence type="ECO:0000313" key="3">
    <source>
        <dbReference type="Proteomes" id="UP000445000"/>
    </source>
</evidence>
<comment type="caution">
    <text evidence="2">The sequence shown here is derived from an EMBL/GenBank/DDBJ whole genome shotgun (WGS) entry which is preliminary data.</text>
</comment>
<dbReference type="EMBL" id="BLJN01000002">
    <property type="protein sequence ID" value="GFE79949.1"/>
    <property type="molecule type" value="Genomic_DNA"/>
</dbReference>
<name>A0A829Y9F6_9GAMM</name>
<gene>
    <name evidence="2" type="ORF">GCM10011487_19490</name>
</gene>
<dbReference type="AlphaFoldDB" id="A0A829Y9F6"/>
<dbReference type="Proteomes" id="UP000445000">
    <property type="component" value="Unassembled WGS sequence"/>
</dbReference>
<evidence type="ECO:0000313" key="2">
    <source>
        <dbReference type="EMBL" id="GFE79949.1"/>
    </source>
</evidence>